<dbReference type="Pfam" id="PF06897">
    <property type="entry name" value="DUF1269"/>
    <property type="match status" value="1"/>
</dbReference>
<keyword evidence="1" id="KW-0812">Transmembrane</keyword>
<accession>A0ABN2ZW29</accession>
<comment type="caution">
    <text evidence="2">The sequence shown here is derived from an EMBL/GenBank/DDBJ whole genome shotgun (WGS) entry which is preliminary data.</text>
</comment>
<keyword evidence="1" id="KW-1133">Transmembrane helix</keyword>
<dbReference type="InterPro" id="IPR009200">
    <property type="entry name" value="DUF1269_membrane"/>
</dbReference>
<evidence type="ECO:0000313" key="2">
    <source>
        <dbReference type="EMBL" id="GAA2148779.1"/>
    </source>
</evidence>
<dbReference type="RefSeq" id="WP_344467182.1">
    <property type="nucleotide sequence ID" value="NZ_BAAANT010000025.1"/>
</dbReference>
<organism evidence="2 3">
    <name type="scientific">Kitasatospora kazusensis</name>
    <dbReference type="NCBI Taxonomy" id="407974"/>
    <lineage>
        <taxon>Bacteria</taxon>
        <taxon>Bacillati</taxon>
        <taxon>Actinomycetota</taxon>
        <taxon>Actinomycetes</taxon>
        <taxon>Kitasatosporales</taxon>
        <taxon>Streptomycetaceae</taxon>
        <taxon>Kitasatospora</taxon>
    </lineage>
</organism>
<feature type="transmembrane region" description="Helical" evidence="1">
    <location>
        <begin position="65"/>
        <end position="91"/>
    </location>
</feature>
<proteinExistence type="predicted"/>
<gene>
    <name evidence="2" type="ORF">GCM10009760_41220</name>
</gene>
<sequence length="162" mass="16757">MSELIVIGYEDLAVAKNAYAEVQGLQKDLVVNLTGLAVVSVDKDGKNHVETPSAIVGASAASGALWGMIFGLLFLVPGIGFLLGGAIGGLLGKLGKSGINEQFRDQVQALLKPGSAAVVIMASKITEDKFATAMQPYGGTVLKTSLTDEDEKELAEHLAGSQ</sequence>
<name>A0ABN2ZW29_9ACTN</name>
<keyword evidence="3" id="KW-1185">Reference proteome</keyword>
<protein>
    <submittedName>
        <fullName evidence="2">DUF1269 domain-containing protein</fullName>
    </submittedName>
</protein>
<evidence type="ECO:0000313" key="3">
    <source>
        <dbReference type="Proteomes" id="UP001422759"/>
    </source>
</evidence>
<dbReference type="EMBL" id="BAAANT010000025">
    <property type="protein sequence ID" value="GAA2148779.1"/>
    <property type="molecule type" value="Genomic_DNA"/>
</dbReference>
<keyword evidence="1" id="KW-0472">Membrane</keyword>
<reference evidence="2 3" key="1">
    <citation type="journal article" date="2019" name="Int. J. Syst. Evol. Microbiol.">
        <title>The Global Catalogue of Microorganisms (GCM) 10K type strain sequencing project: providing services to taxonomists for standard genome sequencing and annotation.</title>
        <authorList>
            <consortium name="The Broad Institute Genomics Platform"/>
            <consortium name="The Broad Institute Genome Sequencing Center for Infectious Disease"/>
            <person name="Wu L."/>
            <person name="Ma J."/>
        </authorList>
    </citation>
    <scope>NUCLEOTIDE SEQUENCE [LARGE SCALE GENOMIC DNA]</scope>
    <source>
        <strain evidence="2 3">JCM 14560</strain>
    </source>
</reference>
<dbReference type="Proteomes" id="UP001422759">
    <property type="component" value="Unassembled WGS sequence"/>
</dbReference>
<evidence type="ECO:0000256" key="1">
    <source>
        <dbReference type="SAM" id="Phobius"/>
    </source>
</evidence>